<dbReference type="GO" id="GO:0016887">
    <property type="term" value="F:ATP hydrolysis activity"/>
    <property type="evidence" value="ECO:0007669"/>
    <property type="project" value="InterPro"/>
</dbReference>
<name>A0A1G9H474_9RHOB</name>
<dbReference type="InterPro" id="IPR027417">
    <property type="entry name" value="P-loop_NTPase"/>
</dbReference>
<evidence type="ECO:0000256" key="2">
    <source>
        <dbReference type="ARBA" id="ARBA00022840"/>
    </source>
</evidence>
<feature type="domain" description="ABC transporter" evidence="4">
    <location>
        <begin position="2"/>
        <end position="228"/>
    </location>
</feature>
<protein>
    <submittedName>
        <fullName evidence="5">Molybdate transport system ATP-binding protein</fullName>
    </submittedName>
</protein>
<dbReference type="InterPro" id="IPR017871">
    <property type="entry name" value="ABC_transporter-like_CS"/>
</dbReference>
<accession>A0A1G9H474</accession>
<dbReference type="PANTHER" id="PTHR43514:SF4">
    <property type="entry name" value="ABC TRANSPORTER I FAMILY MEMBER 10"/>
    <property type="match status" value="1"/>
</dbReference>
<dbReference type="PROSITE" id="PS00211">
    <property type="entry name" value="ABC_TRANSPORTER_1"/>
    <property type="match status" value="1"/>
</dbReference>
<sequence length="336" mass="35504">MTGQLEIDVTATLPGFTLELAERIPLAGITVITGPSGGGKTTLLRVIAGLEPAVRGTIRFDGADWSGLAPHRRGIGFVFQDVRLFPHMDVAANLAYGARRRGAGREMVAAVIEALDLGPLLHRAPQTLSGGEARRVALGRALAARPRLLVMDEPLTGLDRARKERLQPYIARAVADFGVPLLYVTHGEGEITYLADRVLTIAGGRAAGWQPPAPRLTGRVRAAGEGWIELERADAVLRVEGQGRVGEIWAIPLGRDLSLSTRDPGATSGVAVLEGRILGPEPGEGAPETRPHGLETGGERLTIPASWVPAPLRGVEGGGPVWLSLARIRARPLASA</sequence>
<dbReference type="Gene3D" id="3.40.50.300">
    <property type="entry name" value="P-loop containing nucleotide triphosphate hydrolases"/>
    <property type="match status" value="1"/>
</dbReference>
<dbReference type="Pfam" id="PF00005">
    <property type="entry name" value="ABC_tran"/>
    <property type="match status" value="1"/>
</dbReference>
<gene>
    <name evidence="5" type="ORF">SAMN05216257_11029</name>
</gene>
<dbReference type="AlphaFoldDB" id="A0A1G9H474"/>
<evidence type="ECO:0000256" key="3">
    <source>
        <dbReference type="SAM" id="MobiDB-lite"/>
    </source>
</evidence>
<keyword evidence="1" id="KW-0547">Nucleotide-binding</keyword>
<dbReference type="EMBL" id="FNFV01000010">
    <property type="protein sequence ID" value="SDL07273.1"/>
    <property type="molecule type" value="Genomic_DNA"/>
</dbReference>
<keyword evidence="6" id="KW-1185">Reference proteome</keyword>
<feature type="region of interest" description="Disordered" evidence="3">
    <location>
        <begin position="277"/>
        <end position="298"/>
    </location>
</feature>
<dbReference type="GO" id="GO:0005524">
    <property type="term" value="F:ATP binding"/>
    <property type="evidence" value="ECO:0007669"/>
    <property type="project" value="UniProtKB-KW"/>
</dbReference>
<reference evidence="6" key="1">
    <citation type="submission" date="2016-10" db="EMBL/GenBank/DDBJ databases">
        <authorList>
            <person name="Varghese N."/>
            <person name="Submissions S."/>
        </authorList>
    </citation>
    <scope>NUCLEOTIDE SEQUENCE [LARGE SCALE GENOMIC DNA]</scope>
    <source>
        <strain evidence="6">CGMCC 1.10789</strain>
    </source>
</reference>
<dbReference type="SMART" id="SM00382">
    <property type="entry name" value="AAA"/>
    <property type="match status" value="1"/>
</dbReference>
<evidence type="ECO:0000313" key="5">
    <source>
        <dbReference type="EMBL" id="SDL07273.1"/>
    </source>
</evidence>
<proteinExistence type="predicted"/>
<dbReference type="PROSITE" id="PS50893">
    <property type="entry name" value="ABC_TRANSPORTER_2"/>
    <property type="match status" value="1"/>
</dbReference>
<dbReference type="RefSeq" id="WP_211295367.1">
    <property type="nucleotide sequence ID" value="NZ_FNFV01000010.1"/>
</dbReference>
<evidence type="ECO:0000313" key="6">
    <source>
        <dbReference type="Proteomes" id="UP000199328"/>
    </source>
</evidence>
<dbReference type="InterPro" id="IPR050334">
    <property type="entry name" value="Molybdenum_import_ModC"/>
</dbReference>
<dbReference type="STRING" id="990712.SAMN05216257_11029"/>
<dbReference type="SUPFAM" id="SSF52540">
    <property type="entry name" value="P-loop containing nucleoside triphosphate hydrolases"/>
    <property type="match status" value="1"/>
</dbReference>
<keyword evidence="2 5" id="KW-0067">ATP-binding</keyword>
<dbReference type="InterPro" id="IPR003439">
    <property type="entry name" value="ABC_transporter-like_ATP-bd"/>
</dbReference>
<dbReference type="PANTHER" id="PTHR43514">
    <property type="entry name" value="ABC TRANSPORTER I FAMILY MEMBER 10"/>
    <property type="match status" value="1"/>
</dbReference>
<dbReference type="Proteomes" id="UP000199328">
    <property type="component" value="Unassembled WGS sequence"/>
</dbReference>
<dbReference type="InterPro" id="IPR003593">
    <property type="entry name" value="AAA+_ATPase"/>
</dbReference>
<evidence type="ECO:0000256" key="1">
    <source>
        <dbReference type="ARBA" id="ARBA00022741"/>
    </source>
</evidence>
<organism evidence="5 6">
    <name type="scientific">Meinhardsimonia xiamenensis</name>
    <dbReference type="NCBI Taxonomy" id="990712"/>
    <lineage>
        <taxon>Bacteria</taxon>
        <taxon>Pseudomonadati</taxon>
        <taxon>Pseudomonadota</taxon>
        <taxon>Alphaproteobacteria</taxon>
        <taxon>Rhodobacterales</taxon>
        <taxon>Paracoccaceae</taxon>
        <taxon>Meinhardsimonia</taxon>
    </lineage>
</organism>
<evidence type="ECO:0000259" key="4">
    <source>
        <dbReference type="PROSITE" id="PS50893"/>
    </source>
</evidence>